<gene>
    <name evidence="8" type="ORF">E8E13_002007</name>
</gene>
<keyword evidence="4 7" id="KW-1133">Transmembrane helix</keyword>
<sequence length="363" mass="38086">MKPQIAVPLIAALVYRAWSHKSLTPVGIATAFVTAVVHAIHPWGVFFVLLAAFFLAGSAATKVKHDVKAKLTQSATGASGGEGPRNHIQVIANSGVASVLILLHYWQLKKEERLSSNNLCFQKKSDVLVVGIVANYVAVAADTFSSELGILSKTKPFLITAPWRTVPPGTNGGVTTTGLAAGMYASLGLSLIATFLLPFCSDWSSHSTLRFMIALTGAGIAGTLLDSLLGALLQASVVDAHSGKIIEGEGGRKVLVHSKTPVHLKKGAEARSKARHEDVHDSIAKSSSVESEVSSQAARTMQKAGADSTAVADGTHESRRVEVGSDLLDNNGVNILMAATISLGSMLVACRVWDMPYSSVIGL</sequence>
<dbReference type="PANTHER" id="PTHR13353:SF5">
    <property type="entry name" value="TRANSMEMBRANE PROTEIN 19"/>
    <property type="match status" value="1"/>
</dbReference>
<dbReference type="Pfam" id="PF01940">
    <property type="entry name" value="DUF92"/>
    <property type="match status" value="1"/>
</dbReference>
<dbReference type="EMBL" id="SWKU01000030">
    <property type="protein sequence ID" value="KAF2995826.1"/>
    <property type="molecule type" value="Genomic_DNA"/>
</dbReference>
<reference evidence="8" key="1">
    <citation type="submission" date="2019-04" db="EMBL/GenBank/DDBJ databases">
        <title>Sequencing of skin fungus with MAO and IRED activity.</title>
        <authorList>
            <person name="Marsaioli A.J."/>
            <person name="Bonatto J.M.C."/>
            <person name="Reis Junior O."/>
        </authorList>
    </citation>
    <scope>NUCLEOTIDE SEQUENCE</scope>
    <source>
        <strain evidence="8">30M1</strain>
    </source>
</reference>
<evidence type="ECO:0000256" key="3">
    <source>
        <dbReference type="ARBA" id="ARBA00022692"/>
    </source>
</evidence>
<evidence type="ECO:0000313" key="9">
    <source>
        <dbReference type="Proteomes" id="UP000801428"/>
    </source>
</evidence>
<comment type="caution">
    <text evidence="8">The sequence shown here is derived from an EMBL/GenBank/DDBJ whole genome shotgun (WGS) entry which is preliminary data.</text>
</comment>
<proteinExistence type="inferred from homology"/>
<evidence type="ECO:0000256" key="2">
    <source>
        <dbReference type="ARBA" id="ARBA00009012"/>
    </source>
</evidence>
<keyword evidence="5 7" id="KW-0472">Membrane</keyword>
<comment type="similarity">
    <text evidence="2">Belongs to the TMEM19 family.</text>
</comment>
<feature type="transmembrane region" description="Helical" evidence="7">
    <location>
        <begin position="211"/>
        <end position="233"/>
    </location>
</feature>
<dbReference type="InterPro" id="IPR002794">
    <property type="entry name" value="DUF92_TMEM19"/>
</dbReference>
<comment type="subcellular location">
    <subcellularLocation>
        <location evidence="1">Membrane</location>
        <topology evidence="1">Multi-pass membrane protein</topology>
    </subcellularLocation>
</comment>
<evidence type="ECO:0000256" key="6">
    <source>
        <dbReference type="SAM" id="MobiDB-lite"/>
    </source>
</evidence>
<evidence type="ECO:0000256" key="7">
    <source>
        <dbReference type="SAM" id="Phobius"/>
    </source>
</evidence>
<protein>
    <submittedName>
        <fullName evidence="8">Uncharacterized protein</fullName>
    </submittedName>
</protein>
<keyword evidence="9" id="KW-1185">Reference proteome</keyword>
<accession>A0A9P4W6N0</accession>
<keyword evidence="3 7" id="KW-0812">Transmembrane</keyword>
<evidence type="ECO:0000256" key="5">
    <source>
        <dbReference type="ARBA" id="ARBA00023136"/>
    </source>
</evidence>
<dbReference type="OrthoDB" id="15001at2759"/>
<feature type="transmembrane region" description="Helical" evidence="7">
    <location>
        <begin position="43"/>
        <end position="61"/>
    </location>
</feature>
<dbReference type="GO" id="GO:0016020">
    <property type="term" value="C:membrane"/>
    <property type="evidence" value="ECO:0007669"/>
    <property type="project" value="UniProtKB-SubCell"/>
</dbReference>
<feature type="transmembrane region" description="Helical" evidence="7">
    <location>
        <begin position="90"/>
        <end position="108"/>
    </location>
</feature>
<dbReference type="Proteomes" id="UP000801428">
    <property type="component" value="Unassembled WGS sequence"/>
</dbReference>
<organism evidence="8 9">
    <name type="scientific">Curvularia kusanoi</name>
    <name type="common">Cochliobolus kusanoi</name>
    <dbReference type="NCBI Taxonomy" id="90978"/>
    <lineage>
        <taxon>Eukaryota</taxon>
        <taxon>Fungi</taxon>
        <taxon>Dikarya</taxon>
        <taxon>Ascomycota</taxon>
        <taxon>Pezizomycotina</taxon>
        <taxon>Dothideomycetes</taxon>
        <taxon>Pleosporomycetidae</taxon>
        <taxon>Pleosporales</taxon>
        <taxon>Pleosporineae</taxon>
        <taxon>Pleosporaceae</taxon>
        <taxon>Curvularia</taxon>
    </lineage>
</organism>
<evidence type="ECO:0000256" key="1">
    <source>
        <dbReference type="ARBA" id="ARBA00004141"/>
    </source>
</evidence>
<dbReference type="AlphaFoldDB" id="A0A9P4W6N0"/>
<feature type="transmembrane region" description="Helical" evidence="7">
    <location>
        <begin position="179"/>
        <end position="199"/>
    </location>
</feature>
<feature type="region of interest" description="Disordered" evidence="6">
    <location>
        <begin position="294"/>
        <end position="316"/>
    </location>
</feature>
<evidence type="ECO:0000313" key="8">
    <source>
        <dbReference type="EMBL" id="KAF2995826.1"/>
    </source>
</evidence>
<dbReference type="PANTHER" id="PTHR13353">
    <property type="entry name" value="TRANSMEMBRANE PROTEIN 19"/>
    <property type="match status" value="1"/>
</dbReference>
<evidence type="ECO:0000256" key="4">
    <source>
        <dbReference type="ARBA" id="ARBA00022989"/>
    </source>
</evidence>
<name>A0A9P4W6N0_CURKU</name>